<dbReference type="OrthoDB" id="2517660at2759"/>
<proteinExistence type="predicted"/>
<sequence length="522" mass="59847">MPRHSTPLTEEKRSVKGSFTPLLGENVVSVKDIPKLEEWPTFSGEGECNHIEFIRTIDTFPKDFHIPDEIIVGKLHSLFTRTAKKWYYKMRMDHGKHDWSWWKSEVITKWANNSWRFKMENAFESAIFNSEKDKPLTWFFKQKDRLSALHPDMSDTMINMKILRKCGGDLEHAIKSRCVEPCSTEDYINAMEDIITRTRIGKTWTRIPMESKMVPKIPREDKRPERPVLKCHECGSTSHLAKICTKKTKINEVQVIEGIQYTEEKEESDQDSAVSEDTPVEDYPIENITAFFEVTEVHTHLPQYSEDCCNLISIQDARMCKTKPARGKGYTAGASCITSVLMSDIKAKVNLDTGAFCTCVGNNYLQVILPEWKNHLLPIEGVRFSSASNNMYSLGILDTNLVFPHPAGSVRMKTEIVVIDNCTSQHMILGNDYLNIYGIDINNHQDKYFIIGDNKRQKLAISNMPKQISVVSSVKDTYKDEFVSNQLVEAQINPSLSPKMRNELIDMLYTYNNAFSSENEPL</sequence>
<keyword evidence="2" id="KW-1185">Reference proteome</keyword>
<name>A0A9Q3PUB7_9BASI</name>
<protein>
    <recommendedName>
        <fullName evidence="3">CCHC-type domain-containing protein</fullName>
    </recommendedName>
</protein>
<evidence type="ECO:0000313" key="2">
    <source>
        <dbReference type="Proteomes" id="UP000765509"/>
    </source>
</evidence>
<evidence type="ECO:0000313" key="1">
    <source>
        <dbReference type="EMBL" id="MBW0574458.1"/>
    </source>
</evidence>
<dbReference type="Proteomes" id="UP000765509">
    <property type="component" value="Unassembled WGS sequence"/>
</dbReference>
<comment type="caution">
    <text evidence="1">The sequence shown here is derived from an EMBL/GenBank/DDBJ whole genome shotgun (WGS) entry which is preliminary data.</text>
</comment>
<dbReference type="AlphaFoldDB" id="A0A9Q3PUB7"/>
<evidence type="ECO:0008006" key="3">
    <source>
        <dbReference type="Google" id="ProtNLM"/>
    </source>
</evidence>
<dbReference type="CDD" id="cd14279">
    <property type="entry name" value="CUE"/>
    <property type="match status" value="1"/>
</dbReference>
<feature type="non-terminal residue" evidence="1">
    <location>
        <position position="522"/>
    </location>
</feature>
<accession>A0A9Q3PUB7</accession>
<reference evidence="1" key="1">
    <citation type="submission" date="2021-03" db="EMBL/GenBank/DDBJ databases">
        <title>Draft genome sequence of rust myrtle Austropuccinia psidii MF-1, a brazilian biotype.</title>
        <authorList>
            <person name="Quecine M.C."/>
            <person name="Pachon D.M.R."/>
            <person name="Bonatelli M.L."/>
            <person name="Correr F.H."/>
            <person name="Franceschini L.M."/>
            <person name="Leite T.F."/>
            <person name="Margarido G.R.A."/>
            <person name="Almeida C.A."/>
            <person name="Ferrarezi J.A."/>
            <person name="Labate C.A."/>
        </authorList>
    </citation>
    <scope>NUCLEOTIDE SEQUENCE</scope>
    <source>
        <strain evidence="1">MF-1</strain>
    </source>
</reference>
<dbReference type="EMBL" id="AVOT02094255">
    <property type="protein sequence ID" value="MBW0574458.1"/>
    <property type="molecule type" value="Genomic_DNA"/>
</dbReference>
<organism evidence="1 2">
    <name type="scientific">Austropuccinia psidii MF-1</name>
    <dbReference type="NCBI Taxonomy" id="1389203"/>
    <lineage>
        <taxon>Eukaryota</taxon>
        <taxon>Fungi</taxon>
        <taxon>Dikarya</taxon>
        <taxon>Basidiomycota</taxon>
        <taxon>Pucciniomycotina</taxon>
        <taxon>Pucciniomycetes</taxon>
        <taxon>Pucciniales</taxon>
        <taxon>Sphaerophragmiaceae</taxon>
        <taxon>Austropuccinia</taxon>
    </lineage>
</organism>
<gene>
    <name evidence="1" type="ORF">O181_114173</name>
</gene>